<proteinExistence type="predicted"/>
<accession>E7AAC2</accession>
<evidence type="ECO:0000313" key="3">
    <source>
        <dbReference type="Proteomes" id="UP000007934"/>
    </source>
</evidence>
<feature type="coiled-coil region" evidence="1">
    <location>
        <begin position="4"/>
        <end position="144"/>
    </location>
</feature>
<dbReference type="EMBL" id="FQ670179">
    <property type="protein sequence ID" value="CBY83495.1"/>
    <property type="molecule type" value="Genomic_DNA"/>
</dbReference>
<protein>
    <submittedName>
        <fullName evidence="2">Uncharacterized protein</fullName>
    </submittedName>
</protein>
<evidence type="ECO:0000313" key="2">
    <source>
        <dbReference type="EMBL" id="CBY83495.1"/>
    </source>
</evidence>
<evidence type="ECO:0000256" key="1">
    <source>
        <dbReference type="SAM" id="Coils"/>
    </source>
</evidence>
<dbReference type="HOGENOM" id="CLU_1452573_0_0_7"/>
<dbReference type="STRING" id="936155.HFELIS_14110"/>
<keyword evidence="1" id="KW-0175">Coiled coil</keyword>
<name>E7AAC2_HELFC</name>
<gene>
    <name evidence="2" type="ordered locus">Hfelis_14110</name>
</gene>
<organism evidence="2 3">
    <name type="scientific">Helicobacter felis (strain ATCC 49179 / CCUG 28539 / NCTC 12436 / CS1)</name>
    <dbReference type="NCBI Taxonomy" id="936155"/>
    <lineage>
        <taxon>Bacteria</taxon>
        <taxon>Pseudomonadati</taxon>
        <taxon>Campylobacterota</taxon>
        <taxon>Epsilonproteobacteria</taxon>
        <taxon>Campylobacterales</taxon>
        <taxon>Helicobacteraceae</taxon>
        <taxon>Helicobacter</taxon>
    </lineage>
</organism>
<dbReference type="KEGG" id="hfe:HFELIS_14110"/>
<reference evidence="2 3" key="1">
    <citation type="journal article" date="2011" name="Genome Biol. Evol.">
        <title>Comparative whole genome sequence analysis of the carcinogenic bacterial model pathogen Helicobacter felis.</title>
        <authorList>
            <person name="Arnold I.C."/>
            <person name="Zigova Z."/>
            <person name="Holden M."/>
            <person name="Lawley T.D."/>
            <person name="Rad R."/>
            <person name="Dougan G."/>
            <person name="Falkow S."/>
            <person name="Bentley S.D."/>
            <person name="Muller A."/>
        </authorList>
    </citation>
    <scope>NUCLEOTIDE SEQUENCE [LARGE SCALE GENOMIC DNA]</scope>
    <source>
        <strain evidence="3">ATCC 49179 / CCUG 28539 / NCTC 12436 / CS1</strain>
    </source>
</reference>
<dbReference type="Gene3D" id="1.10.287.1490">
    <property type="match status" value="1"/>
</dbReference>
<dbReference type="OrthoDB" id="9889109at2"/>
<sequence>MNEQGRMQIEIRKLKCEIEEANQEREAFQHALTKYQEYLDALQNERNQLTCELEDRAMCLDKIRREQQVLEAELSTLKTQNAQLQEENEALLSENIQEIQHKNMKLTSKYEALTKENTELRQENAQLEKKVIELQGEVSRLKESTTGFAKAILTVLQKRMAEQTLKSLLTRESGKIGRDETAKELS</sequence>
<keyword evidence="3" id="KW-1185">Reference proteome</keyword>
<dbReference type="AlphaFoldDB" id="E7AAC2"/>
<dbReference type="GeneID" id="36134157"/>
<dbReference type="RefSeq" id="WP_013469858.1">
    <property type="nucleotide sequence ID" value="NC_014810.2"/>
</dbReference>
<dbReference type="Proteomes" id="UP000007934">
    <property type="component" value="Chromosome"/>
</dbReference>